<reference evidence="1" key="1">
    <citation type="submission" date="2021-02" db="EMBL/GenBank/DDBJ databases">
        <title>Taxonomy, biology and ecology of Rhodococcus bacteria occurring in California pistachio and other woody hosts as revealed by genome sequence analyses.</title>
        <authorList>
            <person name="Riely B."/>
            <person name="Gai Y."/>
        </authorList>
    </citation>
    <scope>NUCLEOTIDE SEQUENCE</scope>
    <source>
        <strain evidence="1">BP-295</strain>
    </source>
</reference>
<sequence>MSAYATADDLAARWKNLSGAEMGRAEVLLQDAAVWLRTWFGDLDSRIAAGTLDAQAPLMVSCAMVRRAMLNAEGDGTAAYQRTDSAGPMSMTENRTYSNPEGNLYLTAREVDLLAGHPASAGSFTSPGF</sequence>
<comment type="caution">
    <text evidence="1">The sequence shown here is derived from an EMBL/GenBank/DDBJ whole genome shotgun (WGS) entry which is preliminary data.</text>
</comment>
<name>A0AAW4GBF5_GORRU</name>
<dbReference type="AlphaFoldDB" id="A0AAW4GBF5"/>
<evidence type="ECO:0000313" key="2">
    <source>
        <dbReference type="Proteomes" id="UP001195196"/>
    </source>
</evidence>
<protein>
    <recommendedName>
        <fullName evidence="3">Phage protein Gp19/Gp15/Gp42</fullName>
    </recommendedName>
</protein>
<dbReference type="Proteomes" id="UP001195196">
    <property type="component" value="Unassembled WGS sequence"/>
</dbReference>
<organism evidence="1 2">
    <name type="scientific">Gordonia rubripertincta</name>
    <name type="common">Rhodococcus corallinus</name>
    <dbReference type="NCBI Taxonomy" id="36822"/>
    <lineage>
        <taxon>Bacteria</taxon>
        <taxon>Bacillati</taxon>
        <taxon>Actinomycetota</taxon>
        <taxon>Actinomycetes</taxon>
        <taxon>Mycobacteriales</taxon>
        <taxon>Gordoniaceae</taxon>
        <taxon>Gordonia</taxon>
    </lineage>
</organism>
<proteinExistence type="predicted"/>
<gene>
    <name evidence="1" type="ORF">JTZ10_21695</name>
</gene>
<evidence type="ECO:0008006" key="3">
    <source>
        <dbReference type="Google" id="ProtNLM"/>
    </source>
</evidence>
<evidence type="ECO:0000313" key="1">
    <source>
        <dbReference type="EMBL" id="MBM7280362.1"/>
    </source>
</evidence>
<dbReference type="EMBL" id="JAFFGU010000019">
    <property type="protein sequence ID" value="MBM7280362.1"/>
    <property type="molecule type" value="Genomic_DNA"/>
</dbReference>
<dbReference type="RefSeq" id="WP_204718925.1">
    <property type="nucleotide sequence ID" value="NZ_JAFFGU010000019.1"/>
</dbReference>
<accession>A0AAW4GBF5</accession>